<evidence type="ECO:0000313" key="2">
    <source>
        <dbReference type="Proteomes" id="UP001064048"/>
    </source>
</evidence>
<proteinExistence type="predicted"/>
<name>A0ACC0KQ25_CHOFU</name>
<organism evidence="1 2">
    <name type="scientific">Choristoneura fumiferana</name>
    <name type="common">Spruce budworm moth</name>
    <name type="synonym">Archips fumiferana</name>
    <dbReference type="NCBI Taxonomy" id="7141"/>
    <lineage>
        <taxon>Eukaryota</taxon>
        <taxon>Metazoa</taxon>
        <taxon>Ecdysozoa</taxon>
        <taxon>Arthropoda</taxon>
        <taxon>Hexapoda</taxon>
        <taxon>Insecta</taxon>
        <taxon>Pterygota</taxon>
        <taxon>Neoptera</taxon>
        <taxon>Endopterygota</taxon>
        <taxon>Lepidoptera</taxon>
        <taxon>Glossata</taxon>
        <taxon>Ditrysia</taxon>
        <taxon>Tortricoidea</taxon>
        <taxon>Tortricidae</taxon>
        <taxon>Tortricinae</taxon>
        <taxon>Choristoneura</taxon>
    </lineage>
</organism>
<dbReference type="EMBL" id="CM046118">
    <property type="protein sequence ID" value="KAI8438622.1"/>
    <property type="molecule type" value="Genomic_DNA"/>
</dbReference>
<gene>
    <name evidence="1" type="ORF">MSG28_011060</name>
</gene>
<accession>A0ACC0KQ25</accession>
<protein>
    <submittedName>
        <fullName evidence="1">Uncharacterized protein</fullName>
    </submittedName>
</protein>
<keyword evidence="2" id="KW-1185">Reference proteome</keyword>
<dbReference type="Proteomes" id="UP001064048">
    <property type="component" value="Chromosome 18"/>
</dbReference>
<sequence>MLHGQGRGRIIKINQTIGAATHDAREWILQCAASVQSVVCCSGANKGDISTWAYVGVTWVLLALALCDVKVLNAESGEIEELTGLPKRCSYDYAYGYYGAYCADLGLNKIPSLKSGVEILDFSENKLREIKATCFSDYSGLRMLYLADNKIYHIEENALASLTYLQSLDLSRNVITHVPPSLFQLPALKKLHLSGNPLTHMDSSALSKPIRAPIEYLDISDCGLTEIWNWGILPQLLFYNISQNSLRSLDVSHFVEMCNLRKVDMSKSIDRIRLCDIKPSIKWLQQRRVDYLLLDDSHVRLKSRDNNDSQRCGSWKNSDLKNKTDRAYGFLACEFPKSINSIIQDNFLLTVPVADVQASRSTWARLCGGLAGFLIGFMLLLYLFHRYNVAKIKRMTEKKKVPPPIQGDKQSSELLLNEVSSA</sequence>
<reference evidence="1 2" key="1">
    <citation type="journal article" date="2022" name="Genome Biol. Evol.">
        <title>The Spruce Budworm Genome: Reconstructing the Evolutionary History of Antifreeze Proteins.</title>
        <authorList>
            <person name="Beliveau C."/>
            <person name="Gagne P."/>
            <person name="Picq S."/>
            <person name="Vernygora O."/>
            <person name="Keeling C.I."/>
            <person name="Pinkney K."/>
            <person name="Doucet D."/>
            <person name="Wen F."/>
            <person name="Johnston J.S."/>
            <person name="Maaroufi H."/>
            <person name="Boyle B."/>
            <person name="Laroche J."/>
            <person name="Dewar K."/>
            <person name="Juretic N."/>
            <person name="Blackburn G."/>
            <person name="Nisole A."/>
            <person name="Brunet B."/>
            <person name="Brandao M."/>
            <person name="Lumley L."/>
            <person name="Duan J."/>
            <person name="Quan G."/>
            <person name="Lucarotti C.J."/>
            <person name="Roe A.D."/>
            <person name="Sperling F.A.H."/>
            <person name="Levesque R.C."/>
            <person name="Cusson M."/>
        </authorList>
    </citation>
    <scope>NUCLEOTIDE SEQUENCE [LARGE SCALE GENOMIC DNA]</scope>
    <source>
        <strain evidence="1">Glfc:IPQL:Cfum</strain>
    </source>
</reference>
<evidence type="ECO:0000313" key="1">
    <source>
        <dbReference type="EMBL" id="KAI8438622.1"/>
    </source>
</evidence>
<comment type="caution">
    <text evidence="1">The sequence shown here is derived from an EMBL/GenBank/DDBJ whole genome shotgun (WGS) entry which is preliminary data.</text>
</comment>